<comment type="caution">
    <text evidence="1">The sequence shown here is derived from an EMBL/GenBank/DDBJ whole genome shotgun (WGS) entry which is preliminary data.</text>
</comment>
<reference evidence="1 2" key="1">
    <citation type="submission" date="2019-01" db="EMBL/GenBank/DDBJ databases">
        <title>Whole genome sequence of Lactococcus lactis isolated from cow milk.</title>
        <authorList>
            <person name="Sundararaman A."/>
            <person name="Tamang J.-P."/>
            <person name="Halami P."/>
        </authorList>
    </citation>
    <scope>NUCLEOTIDE SEQUENCE [LARGE SCALE GENOMIC DNA]</scope>
    <source>
        <strain evidence="1 2">C2D</strain>
    </source>
</reference>
<dbReference type="InterPro" id="IPR000415">
    <property type="entry name" value="Nitroreductase-like"/>
</dbReference>
<dbReference type="InterPro" id="IPR052544">
    <property type="entry name" value="Bacteriocin_Proc_Enz"/>
</dbReference>
<dbReference type="RefSeq" id="WP_128267585.1">
    <property type="nucleotide sequence ID" value="NZ_JACCJA010000003.1"/>
</dbReference>
<dbReference type="Gene3D" id="3.40.109.10">
    <property type="entry name" value="NADH Oxidase"/>
    <property type="match status" value="1"/>
</dbReference>
<proteinExistence type="predicted"/>
<sequence>MKIKKWYATTKLSFSEGRAKINIPFKKKSFVTDLDSLKEILNDYEKEEIQTKLSKQEIVMEKELEAYISDGLSHWKNRKWEPALDLYLSSRNISYADKDDTTGKIREKIIKKDYGTPVFITSAHTFKNTILLDYIDYKETENFYDMILRRKSVRDLDKLSKLSVDKFNIFTLEGTKKIKKTRELMIKEGNLLRSYASACSFYFTIFNVEGFENGNYFLDIENSAMSLIKSGDFSHKLPEYLGEQNFSKSANFTLLLVANFGIYQWRYRHERALRNLYIEEGRVLEHFSIAGLKVGLQGVVTPALADRKLGEFLDLNLKEELPICSYTFGAESND</sequence>
<dbReference type="AlphaFoldDB" id="A0A3S3LW74"/>
<protein>
    <submittedName>
        <fullName evidence="1">SagB/ThcOx family dehydrogenase</fullName>
    </submittedName>
</protein>
<dbReference type="Proteomes" id="UP000285859">
    <property type="component" value="Unassembled WGS sequence"/>
</dbReference>
<evidence type="ECO:0000313" key="1">
    <source>
        <dbReference type="EMBL" id="RWR48466.1"/>
    </source>
</evidence>
<dbReference type="PANTHER" id="PTHR43745:SF2">
    <property type="entry name" value="NITROREDUCTASE MJ1384-RELATED"/>
    <property type="match status" value="1"/>
</dbReference>
<dbReference type="SUPFAM" id="SSF55469">
    <property type="entry name" value="FMN-dependent nitroreductase-like"/>
    <property type="match status" value="1"/>
</dbReference>
<dbReference type="GO" id="GO:0016491">
    <property type="term" value="F:oxidoreductase activity"/>
    <property type="evidence" value="ECO:0007669"/>
    <property type="project" value="InterPro"/>
</dbReference>
<name>A0A3S3LW74_9LACT</name>
<dbReference type="CDD" id="cd02142">
    <property type="entry name" value="McbC_SagB-like_oxidoreductase"/>
    <property type="match status" value="1"/>
</dbReference>
<dbReference type="PANTHER" id="PTHR43745">
    <property type="entry name" value="NITROREDUCTASE MJ1384-RELATED"/>
    <property type="match status" value="1"/>
</dbReference>
<accession>A0A3S3LW74</accession>
<evidence type="ECO:0000313" key="2">
    <source>
        <dbReference type="Proteomes" id="UP000285859"/>
    </source>
</evidence>
<organism evidence="1 2">
    <name type="scientific">Lactococcus lactis</name>
    <dbReference type="NCBI Taxonomy" id="1358"/>
    <lineage>
        <taxon>Bacteria</taxon>
        <taxon>Bacillati</taxon>
        <taxon>Bacillota</taxon>
        <taxon>Bacilli</taxon>
        <taxon>Lactobacillales</taxon>
        <taxon>Streptococcaceae</taxon>
        <taxon>Lactococcus</taxon>
    </lineage>
</organism>
<gene>
    <name evidence="1" type="ORF">EO246_03000</name>
</gene>
<dbReference type="EMBL" id="SAXH01000003">
    <property type="protein sequence ID" value="RWR48466.1"/>
    <property type="molecule type" value="Genomic_DNA"/>
</dbReference>